<organism evidence="2 3">
    <name type="scientific">Microdochium trichocladiopsis</name>
    <dbReference type="NCBI Taxonomy" id="1682393"/>
    <lineage>
        <taxon>Eukaryota</taxon>
        <taxon>Fungi</taxon>
        <taxon>Dikarya</taxon>
        <taxon>Ascomycota</taxon>
        <taxon>Pezizomycotina</taxon>
        <taxon>Sordariomycetes</taxon>
        <taxon>Xylariomycetidae</taxon>
        <taxon>Xylariales</taxon>
        <taxon>Microdochiaceae</taxon>
        <taxon>Microdochium</taxon>
    </lineage>
</organism>
<comment type="caution">
    <text evidence="2">The sequence shown here is derived from an EMBL/GenBank/DDBJ whole genome shotgun (WGS) entry which is preliminary data.</text>
</comment>
<proteinExistence type="predicted"/>
<sequence length="61" mass="6617">MTRLNPLPRPDQSNRGHPRPKSIIKQSVQGARAPSTHERPLMSSLQGPLAGLPIVAGRWVG</sequence>
<reference evidence="2" key="1">
    <citation type="journal article" date="2021" name="Nat. Commun.">
        <title>Genetic determinants of endophytism in the Arabidopsis root mycobiome.</title>
        <authorList>
            <person name="Mesny F."/>
            <person name="Miyauchi S."/>
            <person name="Thiergart T."/>
            <person name="Pickel B."/>
            <person name="Atanasova L."/>
            <person name="Karlsson M."/>
            <person name="Huettel B."/>
            <person name="Barry K.W."/>
            <person name="Haridas S."/>
            <person name="Chen C."/>
            <person name="Bauer D."/>
            <person name="Andreopoulos W."/>
            <person name="Pangilinan J."/>
            <person name="LaButti K."/>
            <person name="Riley R."/>
            <person name="Lipzen A."/>
            <person name="Clum A."/>
            <person name="Drula E."/>
            <person name="Henrissat B."/>
            <person name="Kohler A."/>
            <person name="Grigoriev I.V."/>
            <person name="Martin F.M."/>
            <person name="Hacquard S."/>
        </authorList>
    </citation>
    <scope>NUCLEOTIDE SEQUENCE</scope>
    <source>
        <strain evidence="2">MPI-CAGE-CH-0230</strain>
    </source>
</reference>
<gene>
    <name evidence="2" type="ORF">B0I36DRAFT_130273</name>
</gene>
<evidence type="ECO:0000313" key="2">
    <source>
        <dbReference type="EMBL" id="KAH7029289.1"/>
    </source>
</evidence>
<accession>A0A9P9BPI2</accession>
<dbReference type="EMBL" id="JAGTJQ010000006">
    <property type="protein sequence ID" value="KAH7029289.1"/>
    <property type="molecule type" value="Genomic_DNA"/>
</dbReference>
<keyword evidence="3" id="KW-1185">Reference proteome</keyword>
<dbReference type="RefSeq" id="XP_046011577.1">
    <property type="nucleotide sequence ID" value="XM_046148197.1"/>
</dbReference>
<evidence type="ECO:0000256" key="1">
    <source>
        <dbReference type="SAM" id="MobiDB-lite"/>
    </source>
</evidence>
<evidence type="ECO:0000313" key="3">
    <source>
        <dbReference type="Proteomes" id="UP000756346"/>
    </source>
</evidence>
<name>A0A9P9BPI2_9PEZI</name>
<dbReference type="AlphaFoldDB" id="A0A9P9BPI2"/>
<dbReference type="GeneID" id="70177743"/>
<feature type="region of interest" description="Disordered" evidence="1">
    <location>
        <begin position="1"/>
        <end position="47"/>
    </location>
</feature>
<dbReference type="Proteomes" id="UP000756346">
    <property type="component" value="Unassembled WGS sequence"/>
</dbReference>
<protein>
    <submittedName>
        <fullName evidence="2">Uncharacterized protein</fullName>
    </submittedName>
</protein>